<dbReference type="CDD" id="cd03801">
    <property type="entry name" value="GT4_PimA-like"/>
    <property type="match status" value="1"/>
</dbReference>
<dbReference type="OrthoDB" id="596635at2"/>
<dbReference type="AlphaFoldDB" id="A0A1H8G557"/>
<sequence>MKVIYTSPNRSHHYRYALALHEAGILYKFVSGFSRWSPRAAFTEIGDKLVRSDKIQSIYLASLKFKAPKSISSQLAYLAKIEQDNACIKYLDEADIFMYYNGSGLNASKQAKKKGKIVIAEAVNSHVQYQENLMKEEYESLNLQWQPFHDKEKARRIEEYHIADYILMPSNFVKRSFIEAGFPEHKLIRVPYGFNQLTTSTELADNKDQDTFTVLYVGSISVRKGLRYLIEAFRSLNHSNKKLVIVGPESNPNGLADVIIPDGVVFTGILKGQELEAAYKSANVFCLPSIEEGLALVLGEALSFGVPIIATENTGADDIIADGEEGFIVPIRNSKSIADKLQLLADDRQLYENMKAKAVKKATGLKGWDETGRLLIVSLNDVFAAKK</sequence>
<evidence type="ECO:0000259" key="1">
    <source>
        <dbReference type="Pfam" id="PF00534"/>
    </source>
</evidence>
<dbReference type="PANTHER" id="PTHR45947:SF3">
    <property type="entry name" value="SULFOQUINOVOSYL TRANSFERASE SQD2"/>
    <property type="match status" value="1"/>
</dbReference>
<proteinExistence type="predicted"/>
<protein>
    <submittedName>
        <fullName evidence="2">Glycosyl transferases group 1</fullName>
    </submittedName>
</protein>
<dbReference type="Proteomes" id="UP000198942">
    <property type="component" value="Unassembled WGS sequence"/>
</dbReference>
<dbReference type="PANTHER" id="PTHR45947">
    <property type="entry name" value="SULFOQUINOVOSYL TRANSFERASE SQD2"/>
    <property type="match status" value="1"/>
</dbReference>
<dbReference type="GO" id="GO:0016757">
    <property type="term" value="F:glycosyltransferase activity"/>
    <property type="evidence" value="ECO:0007669"/>
    <property type="project" value="InterPro"/>
</dbReference>
<feature type="domain" description="Glycosyl transferase family 1" evidence="1">
    <location>
        <begin position="206"/>
        <end position="359"/>
    </location>
</feature>
<keyword evidence="2" id="KW-0808">Transferase</keyword>
<dbReference type="InterPro" id="IPR050194">
    <property type="entry name" value="Glycosyltransferase_grp1"/>
</dbReference>
<dbReference type="STRING" id="551995.SAMN05192574_10315"/>
<dbReference type="Gene3D" id="3.40.50.2000">
    <property type="entry name" value="Glycogen Phosphorylase B"/>
    <property type="match status" value="2"/>
</dbReference>
<accession>A0A1H8G557</accession>
<keyword evidence="3" id="KW-1185">Reference proteome</keyword>
<name>A0A1H8G557_9SPHI</name>
<evidence type="ECO:0000313" key="2">
    <source>
        <dbReference type="EMBL" id="SEN39231.1"/>
    </source>
</evidence>
<reference evidence="3" key="1">
    <citation type="submission" date="2016-10" db="EMBL/GenBank/DDBJ databases">
        <authorList>
            <person name="Varghese N."/>
            <person name="Submissions S."/>
        </authorList>
    </citation>
    <scope>NUCLEOTIDE SEQUENCE [LARGE SCALE GENOMIC DNA]</scope>
    <source>
        <strain evidence="3">Gh-48</strain>
    </source>
</reference>
<evidence type="ECO:0000313" key="3">
    <source>
        <dbReference type="Proteomes" id="UP000198942"/>
    </source>
</evidence>
<dbReference type="EMBL" id="FOCL01000003">
    <property type="protein sequence ID" value="SEN39231.1"/>
    <property type="molecule type" value="Genomic_DNA"/>
</dbReference>
<organism evidence="2 3">
    <name type="scientific">Mucilaginibacter gossypiicola</name>
    <dbReference type="NCBI Taxonomy" id="551995"/>
    <lineage>
        <taxon>Bacteria</taxon>
        <taxon>Pseudomonadati</taxon>
        <taxon>Bacteroidota</taxon>
        <taxon>Sphingobacteriia</taxon>
        <taxon>Sphingobacteriales</taxon>
        <taxon>Sphingobacteriaceae</taxon>
        <taxon>Mucilaginibacter</taxon>
    </lineage>
</organism>
<dbReference type="SUPFAM" id="SSF53756">
    <property type="entry name" value="UDP-Glycosyltransferase/glycogen phosphorylase"/>
    <property type="match status" value="1"/>
</dbReference>
<dbReference type="InterPro" id="IPR001296">
    <property type="entry name" value="Glyco_trans_1"/>
</dbReference>
<dbReference type="RefSeq" id="WP_091210383.1">
    <property type="nucleotide sequence ID" value="NZ_FOCL01000003.1"/>
</dbReference>
<gene>
    <name evidence="2" type="ORF">SAMN05192574_10315</name>
</gene>
<dbReference type="Pfam" id="PF00534">
    <property type="entry name" value="Glycos_transf_1"/>
    <property type="match status" value="1"/>
</dbReference>